<evidence type="ECO:0000256" key="1">
    <source>
        <dbReference type="SAM" id="Phobius"/>
    </source>
</evidence>
<proteinExistence type="predicted"/>
<keyword evidence="1" id="KW-0812">Transmembrane</keyword>
<dbReference type="OrthoDB" id="9942591at2"/>
<dbReference type="RefSeq" id="WP_074766836.1">
    <property type="nucleotide sequence ID" value="NZ_FNKP01000002.1"/>
</dbReference>
<name>A0A1H1GZU2_9BURK</name>
<evidence type="ECO:0000313" key="2">
    <source>
        <dbReference type="EMBL" id="SDR18690.1"/>
    </source>
</evidence>
<feature type="transmembrane region" description="Helical" evidence="1">
    <location>
        <begin position="6"/>
        <end position="24"/>
    </location>
</feature>
<feature type="transmembrane region" description="Helical" evidence="1">
    <location>
        <begin position="73"/>
        <end position="98"/>
    </location>
</feature>
<evidence type="ECO:0000313" key="3">
    <source>
        <dbReference type="Proteomes" id="UP000183487"/>
    </source>
</evidence>
<protein>
    <submittedName>
        <fullName evidence="2">Uncharacterized protein</fullName>
    </submittedName>
</protein>
<organism evidence="2 3">
    <name type="scientific">Paraburkholderia fungorum</name>
    <dbReference type="NCBI Taxonomy" id="134537"/>
    <lineage>
        <taxon>Bacteria</taxon>
        <taxon>Pseudomonadati</taxon>
        <taxon>Pseudomonadota</taxon>
        <taxon>Betaproteobacteria</taxon>
        <taxon>Burkholderiales</taxon>
        <taxon>Burkholderiaceae</taxon>
        <taxon>Paraburkholderia</taxon>
    </lineage>
</organism>
<accession>A0A1H1GZU2</accession>
<keyword evidence="3" id="KW-1185">Reference proteome</keyword>
<keyword evidence="1" id="KW-0472">Membrane</keyword>
<dbReference type="Proteomes" id="UP000183487">
    <property type="component" value="Unassembled WGS sequence"/>
</dbReference>
<reference evidence="3" key="1">
    <citation type="submission" date="2016-10" db="EMBL/GenBank/DDBJ databases">
        <authorList>
            <person name="Varghese N."/>
        </authorList>
    </citation>
    <scope>NUCLEOTIDE SEQUENCE [LARGE SCALE GENOMIC DNA]</scope>
    <source>
        <strain evidence="3">GAS106B</strain>
    </source>
</reference>
<dbReference type="AlphaFoldDB" id="A0A1H1GZU2"/>
<sequence length="108" mass="11808">MNARTLARAIAFDIFLGMCLYLWLVRGNDGARVLAIGYLGFLTAFIWIAALFVPAEKFERGYVVNAAYDIVSTLAVIVVLACNGEPWLAIALLIPYIVTLAKREAAKA</sequence>
<dbReference type="EMBL" id="FNKP01000002">
    <property type="protein sequence ID" value="SDR18690.1"/>
    <property type="molecule type" value="Genomic_DNA"/>
</dbReference>
<feature type="transmembrane region" description="Helical" evidence="1">
    <location>
        <begin position="31"/>
        <end position="53"/>
    </location>
</feature>
<gene>
    <name evidence="2" type="ORF">SAMN05443245_3410</name>
</gene>
<keyword evidence="1" id="KW-1133">Transmembrane helix</keyword>